<dbReference type="PANTHER" id="PTHR20836:SF7">
    <property type="entry name" value="4-HYDROXY-TETRAHYDRODIPICOLINATE REDUCTASE"/>
    <property type="match status" value="1"/>
</dbReference>
<dbReference type="SUPFAM" id="SSF55347">
    <property type="entry name" value="Glyceraldehyde-3-phosphate dehydrogenase-like, C-terminal domain"/>
    <property type="match status" value="1"/>
</dbReference>
<evidence type="ECO:0000256" key="3">
    <source>
        <dbReference type="ARBA" id="ARBA00022490"/>
    </source>
</evidence>
<dbReference type="GO" id="GO:0004072">
    <property type="term" value="F:aspartate kinase activity"/>
    <property type="evidence" value="ECO:0007669"/>
    <property type="project" value="UniProtKB-EC"/>
</dbReference>
<keyword evidence="12" id="KW-0457">Lysine biosynthesis</keyword>
<protein>
    <recommendedName>
        <fullName evidence="2">aspartate kinase</fullName>
        <ecNumber evidence="2">2.7.2.4</ecNumber>
    </recommendedName>
</protein>
<organism evidence="17">
    <name type="scientific">bioreactor metagenome</name>
    <dbReference type="NCBI Taxonomy" id="1076179"/>
    <lineage>
        <taxon>unclassified sequences</taxon>
        <taxon>metagenomes</taxon>
        <taxon>ecological metagenomes</taxon>
    </lineage>
</organism>
<dbReference type="AlphaFoldDB" id="A0A644Y7W2"/>
<dbReference type="GO" id="GO:0005524">
    <property type="term" value="F:ATP binding"/>
    <property type="evidence" value="ECO:0007669"/>
    <property type="project" value="UniProtKB-KW"/>
</dbReference>
<dbReference type="InterPro" id="IPR023940">
    <property type="entry name" value="DHDPR_bac"/>
</dbReference>
<dbReference type="InterPro" id="IPR000846">
    <property type="entry name" value="DapB_N"/>
</dbReference>
<dbReference type="InterPro" id="IPR022664">
    <property type="entry name" value="DapB_N_CS"/>
</dbReference>
<dbReference type="SUPFAM" id="SSF55021">
    <property type="entry name" value="ACT-like"/>
    <property type="match status" value="2"/>
</dbReference>
<proteinExistence type="inferred from homology"/>
<dbReference type="Gene3D" id="3.30.2130.10">
    <property type="entry name" value="VC0802-like"/>
    <property type="match status" value="1"/>
</dbReference>
<evidence type="ECO:0000256" key="11">
    <source>
        <dbReference type="ARBA" id="ARBA00023027"/>
    </source>
</evidence>
<dbReference type="FunFam" id="3.30.360.10:FF:000009">
    <property type="entry name" value="4-hydroxy-tetrahydrodipicolinate reductase"/>
    <property type="match status" value="1"/>
</dbReference>
<sequence>MISVLINGICGQMGRAVYAACQAQSGAFSTAAGVDLSDCSAQVSCPVYRDIEDVKETVDVVIDFSVPATVPAVLRFAQSRGIPAIIGTTGLGERELKLIRAASERIPVFQTGNMSLGVNLQLELVRQAAVTLGGNFDVEIIETHHRKKVDAPSGTALMLADAVSSSSPDDMELQFGRHEKNKRREPNEIGIHSLRGGTVVGEHEVKFIGNDEIVEITHRAFSKQIFAQGALRAAQYIVGKSSGLYNMKNVVSEHDAASTLLSLEDQAVVSVLGSSRDESLLSSLFDAVAERGVFVDMIACGEPGDSLSIGFSLASDDLCQALEALNAFRSSGVDFSFRTRSDLTKLTLENSGMALKHGVAAQLLSALNKASIHVWLITTSETRIEFCVDAVDAHKAVEEVKTKFGIR</sequence>
<dbReference type="Gene3D" id="3.40.50.720">
    <property type="entry name" value="NAD(P)-binding Rossmann-like Domain"/>
    <property type="match status" value="1"/>
</dbReference>
<evidence type="ECO:0000256" key="8">
    <source>
        <dbReference type="ARBA" id="ARBA00022857"/>
    </source>
</evidence>
<dbReference type="InterPro" id="IPR036291">
    <property type="entry name" value="NAD(P)-bd_dom_sf"/>
</dbReference>
<evidence type="ECO:0000256" key="2">
    <source>
        <dbReference type="ARBA" id="ARBA00013059"/>
    </source>
</evidence>
<dbReference type="PROSITE" id="PS01298">
    <property type="entry name" value="DAPB"/>
    <property type="match status" value="1"/>
</dbReference>
<keyword evidence="7" id="KW-0067">ATP-binding</keyword>
<comment type="pathway">
    <text evidence="13">Amino-acid biosynthesis.</text>
</comment>
<dbReference type="InterPro" id="IPR054352">
    <property type="entry name" value="ACT_Aspartokinase"/>
</dbReference>
<evidence type="ECO:0000259" key="16">
    <source>
        <dbReference type="Pfam" id="PF22468"/>
    </source>
</evidence>
<keyword evidence="8" id="KW-0521">NADP</keyword>
<dbReference type="GO" id="GO:0009089">
    <property type="term" value="P:lysine biosynthetic process via diaminopimelate"/>
    <property type="evidence" value="ECO:0007669"/>
    <property type="project" value="InterPro"/>
</dbReference>
<evidence type="ECO:0000256" key="6">
    <source>
        <dbReference type="ARBA" id="ARBA00022777"/>
    </source>
</evidence>
<comment type="caution">
    <text evidence="17">The sequence shown here is derived from an EMBL/GenBank/DDBJ whole genome shotgun (WGS) entry which is preliminary data.</text>
</comment>
<dbReference type="InterPro" id="IPR045865">
    <property type="entry name" value="ACT-like_dom_sf"/>
</dbReference>
<dbReference type="Pfam" id="PF22468">
    <property type="entry name" value="ACT_9"/>
    <property type="match status" value="1"/>
</dbReference>
<evidence type="ECO:0000256" key="7">
    <source>
        <dbReference type="ARBA" id="ARBA00022840"/>
    </source>
</evidence>
<evidence type="ECO:0000256" key="4">
    <source>
        <dbReference type="ARBA" id="ARBA00022605"/>
    </source>
</evidence>
<keyword evidence="11" id="KW-0520">NAD</keyword>
<evidence type="ECO:0000256" key="13">
    <source>
        <dbReference type="ARBA" id="ARBA00029440"/>
    </source>
</evidence>
<dbReference type="Gene3D" id="3.30.360.10">
    <property type="entry name" value="Dihydrodipicolinate Reductase, domain 2"/>
    <property type="match status" value="1"/>
</dbReference>
<keyword evidence="3" id="KW-0963">Cytoplasm</keyword>
<dbReference type="InterPro" id="IPR022663">
    <property type="entry name" value="DapB_C"/>
</dbReference>
<dbReference type="GO" id="GO:0005829">
    <property type="term" value="C:cytosol"/>
    <property type="evidence" value="ECO:0007669"/>
    <property type="project" value="TreeGrafter"/>
</dbReference>
<dbReference type="PANTHER" id="PTHR20836">
    <property type="entry name" value="DIHYDRODIPICOLINATE REDUCTASE"/>
    <property type="match status" value="1"/>
</dbReference>
<accession>A0A644Y7W2</accession>
<name>A0A644Y7W2_9ZZZZ</name>
<evidence type="ECO:0000256" key="12">
    <source>
        <dbReference type="ARBA" id="ARBA00023154"/>
    </source>
</evidence>
<keyword evidence="10 17" id="KW-0560">Oxidoreductase</keyword>
<dbReference type="EC" id="2.7.2.4" evidence="2"/>
<evidence type="ECO:0000256" key="10">
    <source>
        <dbReference type="ARBA" id="ARBA00023002"/>
    </source>
</evidence>
<dbReference type="Pfam" id="PF05173">
    <property type="entry name" value="DapB_C"/>
    <property type="match status" value="1"/>
</dbReference>
<evidence type="ECO:0000256" key="9">
    <source>
        <dbReference type="ARBA" id="ARBA00022915"/>
    </source>
</evidence>
<dbReference type="SUPFAM" id="SSF51735">
    <property type="entry name" value="NAD(P)-binding Rossmann-fold domains"/>
    <property type="match status" value="1"/>
</dbReference>
<dbReference type="CDD" id="cd02274">
    <property type="entry name" value="DHDPR_N"/>
    <property type="match status" value="1"/>
</dbReference>
<evidence type="ECO:0000259" key="14">
    <source>
        <dbReference type="Pfam" id="PF01113"/>
    </source>
</evidence>
<dbReference type="EMBL" id="VSSQ01004309">
    <property type="protein sequence ID" value="MPM24635.1"/>
    <property type="molecule type" value="Genomic_DNA"/>
</dbReference>
<feature type="domain" description="Dihydrodipicolinate reductase C-terminal" evidence="15">
    <location>
        <begin position="117"/>
        <end position="250"/>
    </location>
</feature>
<comment type="similarity">
    <text evidence="1">Belongs to the DapB family.</text>
</comment>
<dbReference type="HAMAP" id="MF_00102">
    <property type="entry name" value="DapB"/>
    <property type="match status" value="1"/>
</dbReference>
<evidence type="ECO:0000256" key="5">
    <source>
        <dbReference type="ARBA" id="ARBA00022741"/>
    </source>
</evidence>
<keyword evidence="6" id="KW-0808">Transferase</keyword>
<dbReference type="NCBIfam" id="TIGR00036">
    <property type="entry name" value="dapB"/>
    <property type="match status" value="1"/>
</dbReference>
<gene>
    <name evidence="17" type="primary">dapB_26</name>
    <name evidence="17" type="ORF">SDC9_71118</name>
</gene>
<dbReference type="GO" id="GO:0008839">
    <property type="term" value="F:4-hydroxy-tetrahydrodipicolinate reductase"/>
    <property type="evidence" value="ECO:0007669"/>
    <property type="project" value="InterPro"/>
</dbReference>
<evidence type="ECO:0000259" key="15">
    <source>
        <dbReference type="Pfam" id="PF05173"/>
    </source>
</evidence>
<feature type="domain" description="Dihydrodipicolinate reductase N-terminal" evidence="14">
    <location>
        <begin position="2"/>
        <end position="114"/>
    </location>
</feature>
<evidence type="ECO:0000313" key="17">
    <source>
        <dbReference type="EMBL" id="MPM24635.1"/>
    </source>
</evidence>
<keyword evidence="9" id="KW-0220">Diaminopimelate biosynthesis</keyword>
<dbReference type="GO" id="GO:0019877">
    <property type="term" value="P:diaminopimelate biosynthetic process"/>
    <property type="evidence" value="ECO:0007669"/>
    <property type="project" value="UniProtKB-KW"/>
</dbReference>
<keyword evidence="5" id="KW-0547">Nucleotide-binding</keyword>
<keyword evidence="6" id="KW-0418">Kinase</keyword>
<dbReference type="Pfam" id="PF01113">
    <property type="entry name" value="DapB_N"/>
    <property type="match status" value="1"/>
</dbReference>
<reference evidence="17" key="1">
    <citation type="submission" date="2019-08" db="EMBL/GenBank/DDBJ databases">
        <authorList>
            <person name="Kucharzyk K."/>
            <person name="Murdoch R.W."/>
            <person name="Higgins S."/>
            <person name="Loffler F."/>
        </authorList>
    </citation>
    <scope>NUCLEOTIDE SEQUENCE</scope>
</reference>
<evidence type="ECO:0000256" key="1">
    <source>
        <dbReference type="ARBA" id="ARBA00006642"/>
    </source>
</evidence>
<keyword evidence="4" id="KW-0028">Amino-acid biosynthesis</keyword>
<feature type="domain" description="Aspartokinase ACT" evidence="16">
    <location>
        <begin position="347"/>
        <end position="404"/>
    </location>
</feature>